<proteinExistence type="predicted"/>
<name>A0A061S199_9CHLO</name>
<evidence type="ECO:0000256" key="1">
    <source>
        <dbReference type="SAM" id="MobiDB-lite"/>
    </source>
</evidence>
<feature type="non-terminal residue" evidence="2">
    <location>
        <position position="1"/>
    </location>
</feature>
<feature type="non-terminal residue" evidence="2">
    <location>
        <position position="102"/>
    </location>
</feature>
<evidence type="ECO:0000313" key="2">
    <source>
        <dbReference type="EMBL" id="JAC78942.1"/>
    </source>
</evidence>
<feature type="region of interest" description="Disordered" evidence="1">
    <location>
        <begin position="1"/>
        <end position="31"/>
    </location>
</feature>
<protein>
    <submittedName>
        <fullName evidence="2">Uncharacterized protein</fullName>
    </submittedName>
</protein>
<sequence>PISPRWAPPPPAHACAGSSPASGEPLQPSEELARAHEGVALDGHPQLVHAVNGTAKERKIDTAQLLLRGSHALHGLLQLLIERAQLYLQSRVARVVLVRVCP</sequence>
<gene>
    <name evidence="2" type="ORF">TSPGSL018_13917</name>
</gene>
<dbReference type="EMBL" id="GBEZ01006461">
    <property type="protein sequence ID" value="JAC78942.1"/>
    <property type="molecule type" value="Transcribed_RNA"/>
</dbReference>
<feature type="compositionally biased region" description="Low complexity" evidence="1">
    <location>
        <begin position="13"/>
        <end position="22"/>
    </location>
</feature>
<organism evidence="2">
    <name type="scientific">Tetraselmis sp. GSL018</name>
    <dbReference type="NCBI Taxonomy" id="582737"/>
    <lineage>
        <taxon>Eukaryota</taxon>
        <taxon>Viridiplantae</taxon>
        <taxon>Chlorophyta</taxon>
        <taxon>core chlorophytes</taxon>
        <taxon>Chlorodendrophyceae</taxon>
        <taxon>Chlorodendrales</taxon>
        <taxon>Chlorodendraceae</taxon>
        <taxon>Tetraselmis</taxon>
    </lineage>
</organism>
<dbReference type="AlphaFoldDB" id="A0A061S199"/>
<accession>A0A061S199</accession>
<reference evidence="2" key="1">
    <citation type="submission" date="2014-05" db="EMBL/GenBank/DDBJ databases">
        <title>The transcriptome of the halophilic microalga Tetraselmis sp. GSL018 isolated from the Great Salt Lake, Utah.</title>
        <authorList>
            <person name="Jinkerson R.E."/>
            <person name="D'Adamo S."/>
            <person name="Posewitz M.C."/>
        </authorList>
    </citation>
    <scope>NUCLEOTIDE SEQUENCE</scope>
    <source>
        <strain evidence="2">GSL018</strain>
    </source>
</reference>
<feature type="compositionally biased region" description="Pro residues" evidence="1">
    <location>
        <begin position="1"/>
        <end position="12"/>
    </location>
</feature>